<dbReference type="EMBL" id="MU825875">
    <property type="protein sequence ID" value="KAJ7386865.1"/>
    <property type="molecule type" value="Genomic_DNA"/>
</dbReference>
<dbReference type="Proteomes" id="UP001163046">
    <property type="component" value="Unassembled WGS sequence"/>
</dbReference>
<name>A0A9X0D4S5_9CNID</name>
<accession>A0A9X0D4S5</accession>
<dbReference type="AlphaFoldDB" id="A0A9X0D4S5"/>
<comment type="caution">
    <text evidence="2">The sequence shown here is derived from an EMBL/GenBank/DDBJ whole genome shotgun (WGS) entry which is preliminary data.</text>
</comment>
<protein>
    <submittedName>
        <fullName evidence="2">Uncharacterized protein</fullName>
    </submittedName>
</protein>
<gene>
    <name evidence="2" type="ORF">OS493_006898</name>
</gene>
<sequence>MATAKWKKESTFRRHYLRGIAPEGKGQDAFQATVLQEGYLQASAEQVEDDDQEKDKTPKKNKAPCCAENMENILLNSPSTFPRNIMVWKTEKDKLLCEEVLLFEP</sequence>
<reference evidence="2" key="1">
    <citation type="submission" date="2023-01" db="EMBL/GenBank/DDBJ databases">
        <title>Genome assembly of the deep-sea coral Lophelia pertusa.</title>
        <authorList>
            <person name="Herrera S."/>
            <person name="Cordes E."/>
        </authorList>
    </citation>
    <scope>NUCLEOTIDE SEQUENCE</scope>
    <source>
        <strain evidence="2">USNM1676648</strain>
        <tissue evidence="2">Polyp</tissue>
    </source>
</reference>
<evidence type="ECO:0000256" key="1">
    <source>
        <dbReference type="SAM" id="MobiDB-lite"/>
    </source>
</evidence>
<organism evidence="2 3">
    <name type="scientific">Desmophyllum pertusum</name>
    <dbReference type="NCBI Taxonomy" id="174260"/>
    <lineage>
        <taxon>Eukaryota</taxon>
        <taxon>Metazoa</taxon>
        <taxon>Cnidaria</taxon>
        <taxon>Anthozoa</taxon>
        <taxon>Hexacorallia</taxon>
        <taxon>Scleractinia</taxon>
        <taxon>Caryophylliina</taxon>
        <taxon>Caryophylliidae</taxon>
        <taxon>Desmophyllum</taxon>
    </lineage>
</organism>
<keyword evidence="3" id="KW-1185">Reference proteome</keyword>
<evidence type="ECO:0000313" key="2">
    <source>
        <dbReference type="EMBL" id="KAJ7386865.1"/>
    </source>
</evidence>
<feature type="region of interest" description="Disordered" evidence="1">
    <location>
        <begin position="42"/>
        <end position="63"/>
    </location>
</feature>
<evidence type="ECO:0000313" key="3">
    <source>
        <dbReference type="Proteomes" id="UP001163046"/>
    </source>
</evidence>
<proteinExistence type="predicted"/>